<dbReference type="Proteomes" id="UP000093366">
    <property type="component" value="Unassembled WGS sequence"/>
</dbReference>
<evidence type="ECO:0000313" key="1">
    <source>
        <dbReference type="EMBL" id="OCQ23588.1"/>
    </source>
</evidence>
<accession>A0A1C0TW82</accession>
<gene>
    <name evidence="1" type="ORF">A7985_06500</name>
</gene>
<sequence length="167" mass="18673">MNAEKIITFILCFFVSMIAGCSTTPSANLKELNVGGKKIKYVSQSCSPSIKWDGFDVSVEGLEFPNSSDNPLQFKVGKVDFEEKSIRKIKSTIFYYDGLLTSTCQTLVRLNNEESIMAYSKHRDEVLQSLTTYLSSVEAAKTDKEISQISEMSKVDVEAKNSNLKKQ</sequence>
<dbReference type="PROSITE" id="PS51257">
    <property type="entry name" value="PROKAR_LIPOPROTEIN"/>
    <property type="match status" value="1"/>
</dbReference>
<dbReference type="EMBL" id="MAUJ01000001">
    <property type="protein sequence ID" value="OCQ23588.1"/>
    <property type="molecule type" value="Genomic_DNA"/>
</dbReference>
<dbReference type="AlphaFoldDB" id="A0A1C0TW82"/>
<organism evidence="1 2">
    <name type="scientific">Pseudoalteromonas luteoviolacea</name>
    <dbReference type="NCBI Taxonomy" id="43657"/>
    <lineage>
        <taxon>Bacteria</taxon>
        <taxon>Pseudomonadati</taxon>
        <taxon>Pseudomonadota</taxon>
        <taxon>Gammaproteobacteria</taxon>
        <taxon>Alteromonadales</taxon>
        <taxon>Pseudoalteromonadaceae</taxon>
        <taxon>Pseudoalteromonas</taxon>
    </lineage>
</organism>
<name>A0A1C0TW82_9GAMM</name>
<comment type="caution">
    <text evidence="1">The sequence shown here is derived from an EMBL/GenBank/DDBJ whole genome shotgun (WGS) entry which is preliminary data.</text>
</comment>
<reference evidence="2" key="1">
    <citation type="submission" date="2016-07" db="EMBL/GenBank/DDBJ databases">
        <authorList>
            <person name="Florea S."/>
            <person name="Webb J.S."/>
            <person name="Jaromczyk J."/>
            <person name="Schardl C.L."/>
        </authorList>
    </citation>
    <scope>NUCLEOTIDE SEQUENCE [LARGE SCALE GENOMIC DNA]</scope>
    <source>
        <strain evidence="2">IPB1</strain>
    </source>
</reference>
<dbReference type="RefSeq" id="WP_065789603.1">
    <property type="nucleotide sequence ID" value="NZ_MAUJ01000001.1"/>
</dbReference>
<protein>
    <recommendedName>
        <fullName evidence="3">Lipoprotein</fullName>
    </recommendedName>
</protein>
<proteinExistence type="predicted"/>
<evidence type="ECO:0000313" key="2">
    <source>
        <dbReference type="Proteomes" id="UP000093366"/>
    </source>
</evidence>
<evidence type="ECO:0008006" key="3">
    <source>
        <dbReference type="Google" id="ProtNLM"/>
    </source>
</evidence>